<gene>
    <name evidence="2" type="ORF">SAMN04488523_105202</name>
</gene>
<evidence type="ECO:0000313" key="2">
    <source>
        <dbReference type="EMBL" id="SFE16868.1"/>
    </source>
</evidence>
<dbReference type="OrthoDB" id="9797304at2"/>
<feature type="transmembrane region" description="Helical" evidence="1">
    <location>
        <begin position="7"/>
        <end position="29"/>
    </location>
</feature>
<dbReference type="RefSeq" id="WP_093923454.1">
    <property type="nucleotide sequence ID" value="NZ_FOMW01000005.1"/>
</dbReference>
<name>A0A1I1YCZ3_9RHOB</name>
<evidence type="ECO:0000313" key="3">
    <source>
        <dbReference type="Proteomes" id="UP000198977"/>
    </source>
</evidence>
<sequence length="505" mass="55253">MLPLTEVLLVICIAGLSIVLVTMGLPTFWKRAALPQIQQPEPLALLFDQGVLHHGNETALRAFSLAPGTHVWDDLRNLLSDRFPDFPHHADAAHDGPLTLFANDPAAPQQVSIGWRGDFCWVTLDKASAPTKARPALVPPTEFEALQATCDTAPGPVWHLDEAGALCWSNRAYDALHKSVLGAQANPAELLFKAADTSNPDRYPLESATPGKPDWYQVTKVNVGAVTIHHATCISSVVAAERAQRNFVQTLANSFAHLSTGLAIFDRKGQLVLFNPALVDLTCLSAQFLSVRPSIVSFFDQLRENRRMPEPKNYRTWRQEISDVIAKASDGQYRETWTLENGQTFTVTGRPHPDGATAFLIEDITAEVALTRNFRAELEQNQILLDSMHDGLVVFTASGVLSLSNAAYQKMWQHQPDSAFSDVTIADAIALWRGRSCDGPDWSEISCFVGHRGGRQSLSMAIDFDDSSAVQCTVSSLPSGATLVRFRPATERAGEYAEKGLISAD</sequence>
<dbReference type="Proteomes" id="UP000198977">
    <property type="component" value="Unassembled WGS sequence"/>
</dbReference>
<dbReference type="STRING" id="74348.SAMN04488523_105202"/>
<accession>A0A1I1YCZ3</accession>
<keyword evidence="1" id="KW-1133">Transmembrane helix</keyword>
<dbReference type="EMBL" id="FOMW01000005">
    <property type="protein sequence ID" value="SFE16868.1"/>
    <property type="molecule type" value="Genomic_DNA"/>
</dbReference>
<dbReference type="AlphaFoldDB" id="A0A1I1YCZ3"/>
<keyword evidence="3" id="KW-1185">Reference proteome</keyword>
<keyword evidence="1" id="KW-0812">Transmembrane</keyword>
<protein>
    <submittedName>
        <fullName evidence="2">PAS fold</fullName>
    </submittedName>
</protein>
<reference evidence="2 3" key="1">
    <citation type="submission" date="2016-10" db="EMBL/GenBank/DDBJ databases">
        <authorList>
            <person name="de Groot N.N."/>
        </authorList>
    </citation>
    <scope>NUCLEOTIDE SEQUENCE [LARGE SCALE GENOMIC DNA]</scope>
    <source>
        <strain evidence="2 3">DSM 11443</strain>
    </source>
</reference>
<dbReference type="SUPFAM" id="SSF55785">
    <property type="entry name" value="PYP-like sensor domain (PAS domain)"/>
    <property type="match status" value="2"/>
</dbReference>
<proteinExistence type="predicted"/>
<dbReference type="InterPro" id="IPR035965">
    <property type="entry name" value="PAS-like_dom_sf"/>
</dbReference>
<keyword evidence="1" id="KW-0472">Membrane</keyword>
<organism evidence="2 3">
    <name type="scientific">Sulfitobacter brevis</name>
    <dbReference type="NCBI Taxonomy" id="74348"/>
    <lineage>
        <taxon>Bacteria</taxon>
        <taxon>Pseudomonadati</taxon>
        <taxon>Pseudomonadota</taxon>
        <taxon>Alphaproteobacteria</taxon>
        <taxon>Rhodobacterales</taxon>
        <taxon>Roseobacteraceae</taxon>
        <taxon>Sulfitobacter</taxon>
    </lineage>
</organism>
<dbReference type="Pfam" id="PF12860">
    <property type="entry name" value="PAS_7"/>
    <property type="match status" value="1"/>
</dbReference>
<evidence type="ECO:0000256" key="1">
    <source>
        <dbReference type="SAM" id="Phobius"/>
    </source>
</evidence>